<dbReference type="Proteomes" id="UP001431209">
    <property type="component" value="Unassembled WGS sequence"/>
</dbReference>
<keyword evidence="5 7" id="KW-0653">Protein transport</keyword>
<evidence type="ECO:0000256" key="8">
    <source>
        <dbReference type="SAM" id="MobiDB-lite"/>
    </source>
</evidence>
<proteinExistence type="inferred from homology"/>
<feature type="domain" description="SB" evidence="9">
    <location>
        <begin position="300"/>
        <end position="366"/>
    </location>
</feature>
<dbReference type="EMBL" id="JAOPGA020001155">
    <property type="protein sequence ID" value="KAL0485618.1"/>
    <property type="molecule type" value="Genomic_DNA"/>
</dbReference>
<feature type="domain" description="UEV" evidence="10">
    <location>
        <begin position="15"/>
        <end position="159"/>
    </location>
</feature>
<protein>
    <submittedName>
        <fullName evidence="11">Vacuolar protein sorting protein VPS23</fullName>
    </submittedName>
</protein>
<dbReference type="Pfam" id="PF09454">
    <property type="entry name" value="Vps23_core"/>
    <property type="match status" value="1"/>
</dbReference>
<dbReference type="GO" id="GO:0000813">
    <property type="term" value="C:ESCRT I complex"/>
    <property type="evidence" value="ECO:0007669"/>
    <property type="project" value="TreeGrafter"/>
</dbReference>
<evidence type="ECO:0000256" key="2">
    <source>
        <dbReference type="ARBA" id="ARBA00009594"/>
    </source>
</evidence>
<feature type="compositionally biased region" description="Pro residues" evidence="8">
    <location>
        <begin position="163"/>
        <end position="177"/>
    </location>
</feature>
<comment type="caution">
    <text evidence="11">The sequence shown here is derived from an EMBL/GenBank/DDBJ whole genome shotgun (WGS) entry which is preliminary data.</text>
</comment>
<accession>A0AAW2Z9H7</accession>
<dbReference type="Gene3D" id="3.10.110.10">
    <property type="entry name" value="Ubiquitin Conjugating Enzyme"/>
    <property type="match status" value="1"/>
</dbReference>
<evidence type="ECO:0000256" key="7">
    <source>
        <dbReference type="PROSITE-ProRule" id="PRU00644"/>
    </source>
</evidence>
<dbReference type="PROSITE" id="PS51322">
    <property type="entry name" value="UEV"/>
    <property type="match status" value="1"/>
</dbReference>
<comment type="subcellular location">
    <subcellularLocation>
        <location evidence="1">Endosome</location>
    </subcellularLocation>
</comment>
<evidence type="ECO:0000256" key="6">
    <source>
        <dbReference type="ARBA" id="ARBA00023054"/>
    </source>
</evidence>
<evidence type="ECO:0000256" key="3">
    <source>
        <dbReference type="ARBA" id="ARBA00022448"/>
    </source>
</evidence>
<dbReference type="PANTHER" id="PTHR23306">
    <property type="entry name" value="TUMOR SUSCEPTIBILITY GENE 101 PROTEIN-RELATED"/>
    <property type="match status" value="1"/>
</dbReference>
<dbReference type="InterPro" id="IPR037202">
    <property type="entry name" value="ESCRT_assembly_dom"/>
</dbReference>
<evidence type="ECO:0000259" key="9">
    <source>
        <dbReference type="PROSITE" id="PS51312"/>
    </source>
</evidence>
<dbReference type="PANTHER" id="PTHR23306:SF3">
    <property type="entry name" value="TUMOR SUPPRESSOR PROTEIN 101"/>
    <property type="match status" value="1"/>
</dbReference>
<dbReference type="InterPro" id="IPR052070">
    <property type="entry name" value="ESCRT-I_UEV_domain"/>
</dbReference>
<dbReference type="InterPro" id="IPR016135">
    <property type="entry name" value="UBQ-conjugating_enzyme/RWD"/>
</dbReference>
<dbReference type="CDD" id="cd11685">
    <property type="entry name" value="UEV_TSG101-like"/>
    <property type="match status" value="1"/>
</dbReference>
<evidence type="ECO:0000256" key="5">
    <source>
        <dbReference type="ARBA" id="ARBA00022927"/>
    </source>
</evidence>
<dbReference type="Pfam" id="PF05743">
    <property type="entry name" value="UEV"/>
    <property type="match status" value="1"/>
</dbReference>
<dbReference type="SUPFAM" id="SSF140111">
    <property type="entry name" value="Endosomal sorting complex assembly domain"/>
    <property type="match status" value="1"/>
</dbReference>
<dbReference type="Gene3D" id="6.10.140.820">
    <property type="match status" value="1"/>
</dbReference>
<evidence type="ECO:0000256" key="1">
    <source>
        <dbReference type="ARBA" id="ARBA00004177"/>
    </source>
</evidence>
<keyword evidence="12" id="KW-1185">Reference proteome</keyword>
<keyword evidence="6" id="KW-0175">Coiled coil</keyword>
<dbReference type="AlphaFoldDB" id="A0AAW2Z9H7"/>
<evidence type="ECO:0000259" key="10">
    <source>
        <dbReference type="PROSITE" id="PS51322"/>
    </source>
</evidence>
<dbReference type="GO" id="GO:0015031">
    <property type="term" value="P:protein transport"/>
    <property type="evidence" value="ECO:0007669"/>
    <property type="project" value="UniProtKB-UniRule"/>
</dbReference>
<dbReference type="GO" id="GO:0043130">
    <property type="term" value="F:ubiquitin binding"/>
    <property type="evidence" value="ECO:0007669"/>
    <property type="project" value="TreeGrafter"/>
</dbReference>
<dbReference type="GO" id="GO:0008333">
    <property type="term" value="P:endosome to lysosome transport"/>
    <property type="evidence" value="ECO:0007669"/>
    <property type="project" value="TreeGrafter"/>
</dbReference>
<sequence>MYSTSDGARYLQQTLDGCMAQLGYVYQQTNIPRIKLDVMTLINNLPTLTPKIGTMKLQNERVITVLTLQGTIPMYYRNEKYNIPVKLFIPEMYPYHPPLSYVDPNESMIIKPRHPHVDSTGRCYLPYLSEWNAQKSNLYELINHLSAVFGQEPPVFQKSNVQTPPPPPTSTLPPSQYPSPQYNPSATNNPYSTQPHLNYQNGPQQIRETIRRQLISKIEYKLRPLVEDTTKSLKAELDTQDELNSRSQKLTQLNDMVGGEEKVIDDELEALNKKLAACELYIQNHESKGIDVDKAIEPEDIYSKQILDLIAEENAIDDFVYYLDKALQYKSIDLDTFLNFVREASRQQFMKKALLKKISLAQQQQK</sequence>
<dbReference type="SUPFAM" id="SSF54495">
    <property type="entry name" value="UBC-like"/>
    <property type="match status" value="1"/>
</dbReference>
<reference evidence="11 12" key="1">
    <citation type="submission" date="2024-03" db="EMBL/GenBank/DDBJ databases">
        <title>The Acrasis kona genome and developmental transcriptomes reveal deep origins of eukaryotic multicellular pathways.</title>
        <authorList>
            <person name="Sheikh S."/>
            <person name="Fu C.-J."/>
            <person name="Brown M.W."/>
            <person name="Baldauf S.L."/>
        </authorList>
    </citation>
    <scope>NUCLEOTIDE SEQUENCE [LARGE SCALE GENOMIC DNA]</scope>
    <source>
        <strain evidence="11 12">ATCC MYA-3509</strain>
    </source>
</reference>
<name>A0AAW2Z9H7_9EUKA</name>
<evidence type="ECO:0000313" key="11">
    <source>
        <dbReference type="EMBL" id="KAL0485618.1"/>
    </source>
</evidence>
<feature type="region of interest" description="Disordered" evidence="8">
    <location>
        <begin position="156"/>
        <end position="200"/>
    </location>
</feature>
<keyword evidence="4" id="KW-0967">Endosome</keyword>
<keyword evidence="3 7" id="KW-0813">Transport</keyword>
<feature type="compositionally biased region" description="Polar residues" evidence="8">
    <location>
        <begin position="186"/>
        <end position="200"/>
    </location>
</feature>
<comment type="similarity">
    <text evidence="2">Belongs to the ubiquitin-conjugating enzyme family. UEV subfamily.</text>
</comment>
<organism evidence="11 12">
    <name type="scientific">Acrasis kona</name>
    <dbReference type="NCBI Taxonomy" id="1008807"/>
    <lineage>
        <taxon>Eukaryota</taxon>
        <taxon>Discoba</taxon>
        <taxon>Heterolobosea</taxon>
        <taxon>Tetramitia</taxon>
        <taxon>Eutetramitia</taxon>
        <taxon>Acrasidae</taxon>
        <taxon>Acrasis</taxon>
    </lineage>
</organism>
<dbReference type="InterPro" id="IPR008883">
    <property type="entry name" value="UEV_N"/>
</dbReference>
<gene>
    <name evidence="11" type="ORF">AKO1_011935</name>
</gene>
<evidence type="ECO:0000313" key="12">
    <source>
        <dbReference type="Proteomes" id="UP001431209"/>
    </source>
</evidence>
<dbReference type="PROSITE" id="PS51312">
    <property type="entry name" value="SB"/>
    <property type="match status" value="1"/>
</dbReference>
<dbReference type="InterPro" id="IPR017916">
    <property type="entry name" value="SB_dom"/>
</dbReference>
<evidence type="ECO:0000256" key="4">
    <source>
        <dbReference type="ARBA" id="ARBA00022753"/>
    </source>
</evidence>